<proteinExistence type="predicted"/>
<gene>
    <name evidence="1" type="ORF">DERP_004317</name>
</gene>
<evidence type="ECO:0000313" key="2">
    <source>
        <dbReference type="Proteomes" id="UP000887458"/>
    </source>
</evidence>
<protein>
    <submittedName>
        <fullName evidence="1">Uncharacterized protein</fullName>
    </submittedName>
</protein>
<sequence>MRSIKLNNLMNELNVVIKNRYWLNIANDFNVSIIDDDKRKKDMVQIDTKFNDDYDNAMMCLALIYTC</sequence>
<organism evidence="1 2">
    <name type="scientific">Dermatophagoides pteronyssinus</name>
    <name type="common">European house dust mite</name>
    <dbReference type="NCBI Taxonomy" id="6956"/>
    <lineage>
        <taxon>Eukaryota</taxon>
        <taxon>Metazoa</taxon>
        <taxon>Ecdysozoa</taxon>
        <taxon>Arthropoda</taxon>
        <taxon>Chelicerata</taxon>
        <taxon>Arachnida</taxon>
        <taxon>Acari</taxon>
        <taxon>Acariformes</taxon>
        <taxon>Sarcoptiformes</taxon>
        <taxon>Astigmata</taxon>
        <taxon>Psoroptidia</taxon>
        <taxon>Analgoidea</taxon>
        <taxon>Pyroglyphidae</taxon>
        <taxon>Dermatophagoidinae</taxon>
        <taxon>Dermatophagoides</taxon>
    </lineage>
</organism>
<accession>A0ABQ8JP42</accession>
<keyword evidence="2" id="KW-1185">Reference proteome</keyword>
<reference evidence="1 2" key="2">
    <citation type="journal article" date="2022" name="Mol. Biol. Evol.">
        <title>Comparative Genomics Reveals Insights into the Divergent Evolution of Astigmatic Mites and Household Pest Adaptations.</title>
        <authorList>
            <person name="Xiong Q."/>
            <person name="Wan A.T."/>
            <person name="Liu X."/>
            <person name="Fung C.S."/>
            <person name="Xiao X."/>
            <person name="Malainual N."/>
            <person name="Hou J."/>
            <person name="Wang L."/>
            <person name="Wang M."/>
            <person name="Yang K.Y."/>
            <person name="Cui Y."/>
            <person name="Leung E.L."/>
            <person name="Nong W."/>
            <person name="Shin S.K."/>
            <person name="Au S.W."/>
            <person name="Jeong K.Y."/>
            <person name="Chew F.T."/>
            <person name="Hui J.H."/>
            <person name="Leung T.F."/>
            <person name="Tungtrongchitr A."/>
            <person name="Zhong N."/>
            <person name="Liu Z."/>
            <person name="Tsui S.K."/>
        </authorList>
    </citation>
    <scope>NUCLEOTIDE SEQUENCE [LARGE SCALE GENOMIC DNA]</scope>
    <source>
        <strain evidence="1">Derp</strain>
    </source>
</reference>
<dbReference type="Proteomes" id="UP000887458">
    <property type="component" value="Unassembled WGS sequence"/>
</dbReference>
<comment type="caution">
    <text evidence="1">The sequence shown here is derived from an EMBL/GenBank/DDBJ whole genome shotgun (WGS) entry which is preliminary data.</text>
</comment>
<reference evidence="1 2" key="1">
    <citation type="journal article" date="2018" name="J. Allergy Clin. Immunol.">
        <title>High-quality assembly of Dermatophagoides pteronyssinus genome and transcriptome reveals a wide range of novel allergens.</title>
        <authorList>
            <person name="Liu X.Y."/>
            <person name="Yang K.Y."/>
            <person name="Wang M.Q."/>
            <person name="Kwok J.S."/>
            <person name="Zeng X."/>
            <person name="Yang Z."/>
            <person name="Xiao X.J."/>
            <person name="Lau C.P."/>
            <person name="Li Y."/>
            <person name="Huang Z.M."/>
            <person name="Ba J.G."/>
            <person name="Yim A.K."/>
            <person name="Ouyang C.Y."/>
            <person name="Ngai S.M."/>
            <person name="Chan T.F."/>
            <person name="Leung E.L."/>
            <person name="Liu L."/>
            <person name="Liu Z.G."/>
            <person name="Tsui S.K."/>
        </authorList>
    </citation>
    <scope>NUCLEOTIDE SEQUENCE [LARGE SCALE GENOMIC DNA]</scope>
    <source>
        <strain evidence="1">Derp</strain>
    </source>
</reference>
<evidence type="ECO:0000313" key="1">
    <source>
        <dbReference type="EMBL" id="KAH9424135.1"/>
    </source>
</evidence>
<name>A0ABQ8JP42_DERPT</name>
<dbReference type="EMBL" id="NJHN03000029">
    <property type="protein sequence ID" value="KAH9424135.1"/>
    <property type="molecule type" value="Genomic_DNA"/>
</dbReference>